<sequence>MIGLVLSLLVIFIIPIIVVITLNRKKKVRLRNFIVGIFAFLISQTFTRLPILNLLQTKTTIFRTGLFSNLMPYIIFLSFTAGIFEETARFIAYKTILKKEKNIYSPISFGLGHGGIEAVIYTLLPILSYRYNLLFLDNLQVYLGILERVSAIIFHISATILVFYGIRKNKKVWWLISIIIHGMYNFIFTYLANVLNRIVLSEIVALILAIILLIFARYLLRKLEREESYEKYES</sequence>
<proteinExistence type="predicted"/>
<reference evidence="1 2" key="1">
    <citation type="journal article" date="2022" name="Int. J. Syst. Evol. Microbiol.">
        <title>Miniphocaeibacter halophilus sp. nov., an ammonium-tolerant acetate-producing bacterium isolated from a biogas system.</title>
        <authorList>
            <person name="Schnurer A."/>
            <person name="Singh A."/>
            <person name="Bi S."/>
            <person name="Qiao W."/>
            <person name="Westerholm M."/>
        </authorList>
    </citation>
    <scope>NUCLEOTIDE SEQUENCE [LARGE SCALE GENOMIC DNA]</scope>
    <source>
        <strain evidence="1 2">AMB_01</strain>
    </source>
</reference>
<evidence type="ECO:0000313" key="2">
    <source>
        <dbReference type="Proteomes" id="UP000595814"/>
    </source>
</evidence>
<dbReference type="Proteomes" id="UP000595814">
    <property type="component" value="Chromosome"/>
</dbReference>
<dbReference type="EMBL" id="CP066744">
    <property type="protein sequence ID" value="QQK08720.1"/>
    <property type="molecule type" value="Genomic_DNA"/>
</dbReference>
<evidence type="ECO:0000313" key="1">
    <source>
        <dbReference type="EMBL" id="QQK08720.1"/>
    </source>
</evidence>
<keyword evidence="2" id="KW-1185">Reference proteome</keyword>
<organism evidence="1 2">
    <name type="scientific">Miniphocaeibacter halophilus</name>
    <dbReference type="NCBI Taxonomy" id="2931922"/>
    <lineage>
        <taxon>Bacteria</taxon>
        <taxon>Bacillati</taxon>
        <taxon>Bacillota</taxon>
        <taxon>Tissierellia</taxon>
        <taxon>Tissierellales</taxon>
        <taxon>Peptoniphilaceae</taxon>
        <taxon>Miniphocaeibacter</taxon>
    </lineage>
</organism>
<keyword evidence="1" id="KW-0645">Protease</keyword>
<accession>A0AC61MSU0</accession>
<protein>
    <submittedName>
        <fullName evidence="1">YhfC family intramembrane metalloprotease</fullName>
    </submittedName>
</protein>
<keyword evidence="1" id="KW-0378">Hydrolase</keyword>
<name>A0AC61MSU0_9FIRM</name>
<gene>
    <name evidence="1" type="ORF">JFY71_04045</name>
</gene>
<keyword evidence="1" id="KW-0482">Metalloprotease</keyword>